<protein>
    <submittedName>
        <fullName evidence="7">Uncharacterized protein</fullName>
    </submittedName>
</protein>
<keyword evidence="4" id="KW-0560">Oxidoreductase</keyword>
<keyword evidence="4" id="KW-0223">Dioxygenase</keyword>
<feature type="binding site" evidence="6">
    <location>
        <position position="597"/>
    </location>
    <ligand>
        <name>Fe cation</name>
        <dbReference type="ChEBI" id="CHEBI:24875"/>
        <note>catalytic</note>
    </ligand>
</feature>
<evidence type="ECO:0000256" key="6">
    <source>
        <dbReference type="PIRSR" id="PIRSR604294-1"/>
    </source>
</evidence>
<dbReference type="InterPro" id="IPR004294">
    <property type="entry name" value="Carotenoid_Oase"/>
</dbReference>
<comment type="similarity">
    <text evidence="1">Belongs to the carotenoid oxygenase family.</text>
</comment>
<gene>
    <name evidence="7" type="ORF">PVAP13_7NG042300</name>
</gene>
<evidence type="ECO:0000256" key="1">
    <source>
        <dbReference type="ARBA" id="ARBA00006787"/>
    </source>
</evidence>
<dbReference type="AlphaFoldDB" id="A0A8T0PYI1"/>
<proteinExistence type="inferred from homology"/>
<dbReference type="GO" id="GO:0046872">
    <property type="term" value="F:metal ion binding"/>
    <property type="evidence" value="ECO:0007669"/>
    <property type="project" value="UniProtKB-KW"/>
</dbReference>
<keyword evidence="2 6" id="KW-0479">Metal-binding</keyword>
<evidence type="ECO:0000313" key="8">
    <source>
        <dbReference type="Proteomes" id="UP000823388"/>
    </source>
</evidence>
<keyword evidence="5 6" id="KW-0408">Iron</keyword>
<feature type="binding site" evidence="6">
    <location>
        <position position="271"/>
    </location>
    <ligand>
        <name>Fe cation</name>
        <dbReference type="ChEBI" id="CHEBI:24875"/>
        <note>catalytic</note>
    </ligand>
</feature>
<sequence>MFLFSFSCVGDPAMLRAGCSSNLKWTGCERSHGHKSRARARSVKVQSSLFVGWKKEALMKQMSNAVKSVSSNLVQLLVNSSYRFSEQPALNEGNFQPINEIGEAVLLKDVQGNVPADFPEGVYIRNGPNPLNPTKAIADSILGSTQYTYFEGHGMLHAVYFNKNTVGDWYISYRNKYVDSETFKLESKMNQVTFIPAAAGQPYAMLVGIVFNMLRFGKPVKDSANTNIFEHAGRVFAITENHLPYEINIDTLETLGPYNINGDWEQPFMSHPKKVCSSGELVIMGINPEKPHYVVGVISSDGERLLHKVDLKFEEAKFIHDIGVTAKYNIIMDYPLRFGISRTLLQKPIFDNDMNGKSRIGVMPRLGNVEAIRWFDVENHCSYHLFNCFEDGNEVVVRGCRTLGSVIPGPPHNVNKSNWYRRVFLPPDRNSEDFDPSLDGILFSRPYEWRLNLENGIASEGYITSEDVAMDFPVINEDFTGIKNKYGYTQVVDLVATSKTGLFKYKMIAKLHFDVPDKENKRFISVEFHALQERQFCSGVQFVAKKNGRDEDDGWVITYVHDEGANISQVYIIDAKRFSEEPIAKITLPQRVPYGFHGNFFCK</sequence>
<comment type="caution">
    <text evidence="7">The sequence shown here is derived from an EMBL/GenBank/DDBJ whole genome shotgun (WGS) entry which is preliminary data.</text>
</comment>
<dbReference type="GO" id="GO:0009570">
    <property type="term" value="C:chloroplast stroma"/>
    <property type="evidence" value="ECO:0007669"/>
    <property type="project" value="TreeGrafter"/>
</dbReference>
<evidence type="ECO:0000256" key="3">
    <source>
        <dbReference type="ARBA" id="ARBA00022946"/>
    </source>
</evidence>
<dbReference type="GO" id="GO:0016121">
    <property type="term" value="P:carotene catabolic process"/>
    <property type="evidence" value="ECO:0007669"/>
    <property type="project" value="TreeGrafter"/>
</dbReference>
<comment type="cofactor">
    <cofactor evidence="6">
        <name>Fe(2+)</name>
        <dbReference type="ChEBI" id="CHEBI:29033"/>
    </cofactor>
    <text evidence="6">Binds 1 Fe(2+) ion per subunit.</text>
</comment>
<keyword evidence="3" id="KW-0809">Transit peptide</keyword>
<evidence type="ECO:0000256" key="2">
    <source>
        <dbReference type="ARBA" id="ARBA00022723"/>
    </source>
</evidence>
<dbReference type="Proteomes" id="UP000823388">
    <property type="component" value="Chromosome 7N"/>
</dbReference>
<organism evidence="7 8">
    <name type="scientific">Panicum virgatum</name>
    <name type="common">Blackwell switchgrass</name>
    <dbReference type="NCBI Taxonomy" id="38727"/>
    <lineage>
        <taxon>Eukaryota</taxon>
        <taxon>Viridiplantae</taxon>
        <taxon>Streptophyta</taxon>
        <taxon>Embryophyta</taxon>
        <taxon>Tracheophyta</taxon>
        <taxon>Spermatophyta</taxon>
        <taxon>Magnoliopsida</taxon>
        <taxon>Liliopsida</taxon>
        <taxon>Poales</taxon>
        <taxon>Poaceae</taxon>
        <taxon>PACMAD clade</taxon>
        <taxon>Panicoideae</taxon>
        <taxon>Panicodae</taxon>
        <taxon>Paniceae</taxon>
        <taxon>Panicinae</taxon>
        <taxon>Panicum</taxon>
        <taxon>Panicum sect. Hiantes</taxon>
    </lineage>
</organism>
<dbReference type="EMBL" id="CM029050">
    <property type="protein sequence ID" value="KAG2565422.1"/>
    <property type="molecule type" value="Genomic_DNA"/>
</dbReference>
<name>A0A8T0PYI1_PANVG</name>
<evidence type="ECO:0000256" key="5">
    <source>
        <dbReference type="ARBA" id="ARBA00023004"/>
    </source>
</evidence>
<dbReference type="PANTHER" id="PTHR10543">
    <property type="entry name" value="BETA-CAROTENE DIOXYGENASE"/>
    <property type="match status" value="1"/>
</dbReference>
<evidence type="ECO:0000256" key="4">
    <source>
        <dbReference type="ARBA" id="ARBA00022964"/>
    </source>
</evidence>
<accession>A0A8T0PYI1</accession>
<dbReference type="Pfam" id="PF03055">
    <property type="entry name" value="RPE65"/>
    <property type="match status" value="1"/>
</dbReference>
<dbReference type="PANTHER" id="PTHR10543:SF142">
    <property type="entry name" value="OS06G0162550 PROTEIN"/>
    <property type="match status" value="1"/>
</dbReference>
<reference evidence="7" key="1">
    <citation type="submission" date="2020-05" db="EMBL/GenBank/DDBJ databases">
        <title>WGS assembly of Panicum virgatum.</title>
        <authorList>
            <person name="Lovell J.T."/>
            <person name="Jenkins J."/>
            <person name="Shu S."/>
            <person name="Juenger T.E."/>
            <person name="Schmutz J."/>
        </authorList>
    </citation>
    <scope>NUCLEOTIDE SEQUENCE</scope>
    <source>
        <strain evidence="7">AP13</strain>
    </source>
</reference>
<keyword evidence="8" id="KW-1185">Reference proteome</keyword>
<evidence type="ECO:0000313" key="7">
    <source>
        <dbReference type="EMBL" id="KAG2565422.1"/>
    </source>
</evidence>
<dbReference type="GO" id="GO:0010436">
    <property type="term" value="F:carotenoid dioxygenase activity"/>
    <property type="evidence" value="ECO:0007669"/>
    <property type="project" value="TreeGrafter"/>
</dbReference>
<feature type="binding site" evidence="6">
    <location>
        <position position="384"/>
    </location>
    <ligand>
        <name>Fe cation</name>
        <dbReference type="ChEBI" id="CHEBI:24875"/>
        <note>catalytic</note>
    </ligand>
</feature>
<feature type="binding site" evidence="6">
    <location>
        <position position="320"/>
    </location>
    <ligand>
        <name>Fe cation</name>
        <dbReference type="ChEBI" id="CHEBI:24875"/>
        <note>catalytic</note>
    </ligand>
</feature>